<accession>A0A845U5K7</accession>
<dbReference type="PANTHER" id="PTHR43000">
    <property type="entry name" value="DTDP-D-GLUCOSE 4,6-DEHYDRATASE-RELATED"/>
    <property type="match status" value="1"/>
</dbReference>
<dbReference type="Pfam" id="PF01370">
    <property type="entry name" value="Epimerase"/>
    <property type="match status" value="1"/>
</dbReference>
<reference evidence="4" key="1">
    <citation type="submission" date="2019-11" db="EMBL/GenBank/DDBJ databases">
        <title>Acidithiobacillus ferrianus sp. nov.: a facultatively anaerobic and extremely acidophilic chemolithoautotroph.</title>
        <authorList>
            <person name="Norris P.R."/>
            <person name="Falagan C."/>
            <person name="Moya-Beltran A."/>
            <person name="Castro M."/>
            <person name="Quatrini R."/>
            <person name="Johnson D.B."/>
        </authorList>
    </citation>
    <scope>NUCLEOTIDE SEQUENCE [LARGE SCALE GENOMIC DNA]</scope>
    <source>
        <strain evidence="4">MG</strain>
    </source>
</reference>
<dbReference type="InterPro" id="IPR036291">
    <property type="entry name" value="NAD(P)-bd_dom_sf"/>
</dbReference>
<evidence type="ECO:0000313" key="4">
    <source>
        <dbReference type="EMBL" id="NDU41081.1"/>
    </source>
</evidence>
<name>A0A845U5K7_9PROT</name>
<sequence>MASNLGSAPILITGGAGFIGSHTVDLLLESGCQVRVLDNLSSGSRGNLPRSSRLQLIHGDILDRKTVQIATEGVNHVLHLAAQVSVQKSVDNPIQSCQQNILGFLTILDAAHKVGARLVYASSAAVYGEPIELPIKETNPIRPISPYGLEKVTNEQYASLYTRLHGTSQLGLRYFNVYGPRQDPTSPYSGVITKFIHMLLAGRSLTVRGDGLQERDFIHVRDVARANVAALSSDYVGVLNIAGGQAITIRQLTEVMTRILGSAIVLSHTPNIPGDIRRSVAQNGAMIKHLGKPQVTLAEGLAELMQEAIQPQQPQTTG</sequence>
<evidence type="ECO:0000256" key="2">
    <source>
        <dbReference type="ARBA" id="ARBA00007637"/>
    </source>
</evidence>
<comment type="similarity">
    <text evidence="2">Belongs to the NAD(P)-dependent epimerase/dehydratase family.</text>
</comment>
<evidence type="ECO:0000259" key="3">
    <source>
        <dbReference type="Pfam" id="PF01370"/>
    </source>
</evidence>
<evidence type="ECO:0000256" key="1">
    <source>
        <dbReference type="ARBA" id="ARBA00005125"/>
    </source>
</evidence>
<proteinExistence type="inferred from homology"/>
<comment type="pathway">
    <text evidence="1">Bacterial outer membrane biogenesis; LPS O-antigen biosynthesis.</text>
</comment>
<feature type="domain" description="NAD-dependent epimerase/dehydratase" evidence="3">
    <location>
        <begin position="10"/>
        <end position="241"/>
    </location>
</feature>
<dbReference type="Gene3D" id="3.90.25.10">
    <property type="entry name" value="UDP-galactose 4-epimerase, domain 1"/>
    <property type="match status" value="1"/>
</dbReference>
<protein>
    <submittedName>
        <fullName evidence="4">NAD-dependent epimerase/dehydratase family protein</fullName>
    </submittedName>
</protein>
<dbReference type="Gene3D" id="3.40.50.720">
    <property type="entry name" value="NAD(P)-binding Rossmann-like Domain"/>
    <property type="match status" value="1"/>
</dbReference>
<dbReference type="RefSeq" id="WP_163095559.1">
    <property type="nucleotide sequence ID" value="NZ_CP127523.1"/>
</dbReference>
<dbReference type="SUPFAM" id="SSF51735">
    <property type="entry name" value="NAD(P)-binding Rossmann-fold domains"/>
    <property type="match status" value="1"/>
</dbReference>
<dbReference type="AlphaFoldDB" id="A0A845U5K7"/>
<dbReference type="InterPro" id="IPR001509">
    <property type="entry name" value="Epimerase_deHydtase"/>
</dbReference>
<gene>
    <name evidence="4" type="ORF">GL267_00100</name>
</gene>
<dbReference type="EMBL" id="WNJL01000001">
    <property type="protein sequence ID" value="NDU41081.1"/>
    <property type="molecule type" value="Genomic_DNA"/>
</dbReference>
<comment type="caution">
    <text evidence="4">The sequence shown here is derived from an EMBL/GenBank/DDBJ whole genome shotgun (WGS) entry which is preliminary data.</text>
</comment>
<organism evidence="4">
    <name type="scientific">Acidithiobacillus ferrianus</name>
    <dbReference type="NCBI Taxonomy" id="2678518"/>
    <lineage>
        <taxon>Bacteria</taxon>
        <taxon>Pseudomonadati</taxon>
        <taxon>Pseudomonadota</taxon>
        <taxon>Acidithiobacillia</taxon>
        <taxon>Acidithiobacillales</taxon>
        <taxon>Acidithiobacillaceae</taxon>
        <taxon>Acidithiobacillus</taxon>
    </lineage>
</organism>